<dbReference type="Proteomes" id="UP000218682">
    <property type="component" value="Chromosome I"/>
</dbReference>
<name>A0ABY1TJ02_PSEFL</name>
<sequence length="173" mass="18938">MRASAVHNPDWQHRSTVGAGLLAKAVGQSIFPLTDTAHSRASPLPHFALRFTQASVPVLLRNSHPTIAPPRSTTHCQGEWRCWQAVMSYLLMRANAVHNPDWQHRSTVGAGLLAKAVGQSISPLTDTAHSRASPLPHFALRFTQASVPVLLRNSHPTIAPPRSTTHCQGEWRC</sequence>
<proteinExistence type="predicted"/>
<accession>A0ABY1TJ02</accession>
<gene>
    <name evidence="1" type="ORF">SAMN04488487_4549</name>
</gene>
<dbReference type="EMBL" id="LT907842">
    <property type="protein sequence ID" value="SNY12042.1"/>
    <property type="molecule type" value="Genomic_DNA"/>
</dbReference>
<evidence type="ECO:0000313" key="2">
    <source>
        <dbReference type="Proteomes" id="UP000218682"/>
    </source>
</evidence>
<reference evidence="1 2" key="1">
    <citation type="submission" date="2017-09" db="EMBL/GenBank/DDBJ databases">
        <authorList>
            <person name="Varghese N."/>
            <person name="Submissions S."/>
        </authorList>
    </citation>
    <scope>NUCLEOTIDE SEQUENCE [LARGE SCALE GENOMIC DNA]</scope>
    <source>
        <strain evidence="2">ATCC 13525 / DSM 50090 / JCM 5963 / NBRC 14160 / NCIMB 9046 / NCTC 10038 / VKM B-894</strain>
    </source>
</reference>
<evidence type="ECO:0000313" key="1">
    <source>
        <dbReference type="EMBL" id="SNY12042.1"/>
    </source>
</evidence>
<protein>
    <submittedName>
        <fullName evidence="1">Uncharacterized protein</fullName>
    </submittedName>
</protein>
<organism evidence="1 2">
    <name type="scientific">Pseudomonas fluorescens</name>
    <dbReference type="NCBI Taxonomy" id="294"/>
    <lineage>
        <taxon>Bacteria</taxon>
        <taxon>Pseudomonadati</taxon>
        <taxon>Pseudomonadota</taxon>
        <taxon>Gammaproteobacteria</taxon>
        <taxon>Pseudomonadales</taxon>
        <taxon>Pseudomonadaceae</taxon>
        <taxon>Pseudomonas</taxon>
    </lineage>
</organism>
<keyword evidence="2" id="KW-1185">Reference proteome</keyword>